<organism evidence="1">
    <name type="scientific">Borrelia nietonii YOR</name>
    <dbReference type="NCBI Taxonomy" id="1293576"/>
    <lineage>
        <taxon>Bacteria</taxon>
        <taxon>Pseudomonadati</taxon>
        <taxon>Spirochaetota</taxon>
        <taxon>Spirochaetia</taxon>
        <taxon>Spirochaetales</taxon>
        <taxon>Borreliaceae</taxon>
        <taxon>Borrelia</taxon>
        <taxon>Borrelia nietonii</taxon>
    </lineage>
</organism>
<dbReference type="AlphaFoldDB" id="W5SFW6"/>
<geneLocation type="plasmid" evidence="1">
    <name>unnamed</name>
</geneLocation>
<sequence length="190" mass="21567">MENADIKVSDELKRDISPNQSLSNNNINTIDSNVNATNVNTNLNTNTMNNDELLGRAVWITRLADDNLNLSYSTQELLSSGHSLVEVLDIQVCELIKKYVDEKQILAVAGSLDIVNLNDKTKDILLRLASIDTFKNSNNSYGLMTFNKGKAREALNLRNTNNTIKDYKDLRQAMLNEWLQIRQDFYNVKL</sequence>
<dbReference type="RefSeq" id="WP_025434219.1">
    <property type="nucleotide sequence ID" value="NZ_CP004154.1"/>
</dbReference>
<name>W5SFW6_9SPIR</name>
<dbReference type="InterPro" id="IPR009791">
    <property type="entry name" value="DUF1357"/>
</dbReference>
<evidence type="ECO:0000313" key="1">
    <source>
        <dbReference type="EMBL" id="AHH04021.1"/>
    </source>
</evidence>
<reference evidence="1" key="1">
    <citation type="submission" date="2013-02" db="EMBL/GenBank/DDBJ databases">
        <title>Comparative genomics of Borrelia species.</title>
        <authorList>
            <person name="Schwan T.G."/>
            <person name="Raffel S.J."/>
            <person name="Porcella S.F."/>
        </authorList>
    </citation>
    <scope>NUCLEOTIDE SEQUENCE</scope>
    <source>
        <strain evidence="1">YOR</strain>
        <plasmid evidence="1">unnamed</plasmid>
    </source>
</reference>
<protein>
    <submittedName>
        <fullName evidence="1">Uncharacterized protein</fullName>
    </submittedName>
</protein>
<dbReference type="HOGENOM" id="CLU_1451823_0_0_12"/>
<proteinExistence type="predicted"/>
<keyword evidence="1" id="KW-0614">Plasmid</keyword>
<dbReference type="EMBL" id="CP004154">
    <property type="protein sequence ID" value="AHH04021.1"/>
    <property type="molecule type" value="Genomic_DNA"/>
</dbReference>
<gene>
    <name evidence="1" type="ORF">BHY_1070</name>
</gene>
<dbReference type="Pfam" id="PF07094">
    <property type="entry name" value="DUF1357"/>
    <property type="match status" value="1"/>
</dbReference>
<accession>W5SFW6</accession>